<reference evidence="3" key="1">
    <citation type="journal article" date="2021" name="Viruses">
        <title>Novel Viruses That Lyse Plant and Human Strains of Kosakonia cowanii.</title>
        <authorList>
            <person name="Petrzik K."/>
            <person name="Brazdova S."/>
            <person name="Krawczyk K."/>
        </authorList>
    </citation>
    <scope>NUCLEOTIDE SEQUENCE [LARGE SCALE GENOMIC DNA]</scope>
</reference>
<dbReference type="GeneID" id="77925664"/>
<keyword evidence="1" id="KW-0812">Transmembrane</keyword>
<dbReference type="Proteomes" id="UP000828441">
    <property type="component" value="Segment"/>
</dbReference>
<evidence type="ECO:0000313" key="3">
    <source>
        <dbReference type="Proteomes" id="UP000828441"/>
    </source>
</evidence>
<evidence type="ECO:0000256" key="1">
    <source>
        <dbReference type="SAM" id="Phobius"/>
    </source>
</evidence>
<sequence>MAIHQIHWRNLDDPFYGIPVDMVDWTGCPIEVKLILIEDYNMSRGYQPNISYPEKKTEIEKEYWYDNVDRNVDVGMHSLGWLGYFPMVYFLLWPILMAKGLPIGAAIFICLVCIVPWVIFSVLVGGALALLIGIIAYGIHYPFLRKREKKEAKQKEFDKFIKGCRNGRN</sequence>
<keyword evidence="3" id="KW-1185">Reference proteome</keyword>
<accession>A0AAE8BES8</accession>
<dbReference type="KEGG" id="vg:77925664"/>
<name>A0AAE8BES8_9CAUD</name>
<dbReference type="RefSeq" id="YP_010650092.1">
    <property type="nucleotide sequence ID" value="NC_070776.1"/>
</dbReference>
<keyword evidence="1" id="KW-0472">Membrane</keyword>
<organism evidence="2 3">
    <name type="scientific">Kosakonia phage 305</name>
    <dbReference type="NCBI Taxonomy" id="2863193"/>
    <lineage>
        <taxon>Viruses</taxon>
        <taxon>Duplodnaviria</taxon>
        <taxon>Heunggongvirae</taxon>
        <taxon>Uroviricota</taxon>
        <taxon>Caudoviricetes</taxon>
        <taxon>Pantevenvirales</taxon>
        <taxon>Straboviridae</taxon>
        <taxon>Tevenvirinae</taxon>
        <taxon>Kanagawavirus</taxon>
        <taxon>Kanagawavirus threeohfive</taxon>
    </lineage>
</organism>
<feature type="transmembrane region" description="Helical" evidence="1">
    <location>
        <begin position="126"/>
        <end position="144"/>
    </location>
</feature>
<evidence type="ECO:0000313" key="2">
    <source>
        <dbReference type="EMBL" id="QYN80286.1"/>
    </source>
</evidence>
<dbReference type="EMBL" id="MZ348423">
    <property type="protein sequence ID" value="QYN80286.1"/>
    <property type="molecule type" value="Genomic_DNA"/>
</dbReference>
<feature type="transmembrane region" description="Helical" evidence="1">
    <location>
        <begin position="74"/>
        <end position="93"/>
    </location>
</feature>
<keyword evidence="1" id="KW-1133">Transmembrane helix</keyword>
<protein>
    <submittedName>
        <fullName evidence="2">Uncharacterized protein</fullName>
    </submittedName>
</protein>
<proteinExistence type="predicted"/>
<feature type="transmembrane region" description="Helical" evidence="1">
    <location>
        <begin position="100"/>
        <end position="120"/>
    </location>
</feature>